<dbReference type="SUPFAM" id="SSF88946">
    <property type="entry name" value="Sigma2 domain of RNA polymerase sigma factors"/>
    <property type="match status" value="1"/>
</dbReference>
<dbReference type="InterPro" id="IPR039425">
    <property type="entry name" value="RNA_pol_sigma-70-like"/>
</dbReference>
<dbReference type="Proteomes" id="UP001597229">
    <property type="component" value="Unassembled WGS sequence"/>
</dbReference>
<dbReference type="SUPFAM" id="SSF88659">
    <property type="entry name" value="Sigma3 and sigma4 domains of RNA polymerase sigma factors"/>
    <property type="match status" value="1"/>
</dbReference>
<evidence type="ECO:0000256" key="5">
    <source>
        <dbReference type="ARBA" id="ARBA00023163"/>
    </source>
</evidence>
<dbReference type="Gene3D" id="1.10.1740.10">
    <property type="match status" value="1"/>
</dbReference>
<evidence type="ECO:0000256" key="1">
    <source>
        <dbReference type="ARBA" id="ARBA00010641"/>
    </source>
</evidence>
<keyword evidence="10" id="KW-1185">Reference proteome</keyword>
<evidence type="ECO:0000256" key="6">
    <source>
        <dbReference type="SAM" id="MobiDB-lite"/>
    </source>
</evidence>
<dbReference type="PANTHER" id="PTHR43133:SF58">
    <property type="entry name" value="ECF RNA POLYMERASE SIGMA FACTOR SIGD"/>
    <property type="match status" value="1"/>
</dbReference>
<dbReference type="InterPro" id="IPR014284">
    <property type="entry name" value="RNA_pol_sigma-70_dom"/>
</dbReference>
<gene>
    <name evidence="9" type="ORF">ACFQ3F_14985</name>
</gene>
<keyword evidence="4" id="KW-0238">DNA-binding</keyword>
<dbReference type="Gene3D" id="1.10.10.10">
    <property type="entry name" value="Winged helix-like DNA-binding domain superfamily/Winged helix DNA-binding domain"/>
    <property type="match status" value="1"/>
</dbReference>
<dbReference type="EMBL" id="JBHTLX010000020">
    <property type="protein sequence ID" value="MFD1249100.1"/>
    <property type="molecule type" value="Genomic_DNA"/>
</dbReference>
<dbReference type="RefSeq" id="WP_367921893.1">
    <property type="nucleotide sequence ID" value="NZ_BAABAC010000049.1"/>
</dbReference>
<dbReference type="CDD" id="cd06171">
    <property type="entry name" value="Sigma70_r4"/>
    <property type="match status" value="1"/>
</dbReference>
<reference evidence="10" key="1">
    <citation type="journal article" date="2019" name="Int. J. Syst. Evol. Microbiol.">
        <title>The Global Catalogue of Microorganisms (GCM) 10K type strain sequencing project: providing services to taxonomists for standard genome sequencing and annotation.</title>
        <authorList>
            <consortium name="The Broad Institute Genomics Platform"/>
            <consortium name="The Broad Institute Genome Sequencing Center for Infectious Disease"/>
            <person name="Wu L."/>
            <person name="Ma J."/>
        </authorList>
    </citation>
    <scope>NUCLEOTIDE SEQUENCE [LARGE SCALE GENOMIC DNA]</scope>
    <source>
        <strain evidence="10">CCUG 52478</strain>
    </source>
</reference>
<evidence type="ECO:0000256" key="4">
    <source>
        <dbReference type="ARBA" id="ARBA00023125"/>
    </source>
</evidence>
<evidence type="ECO:0000313" key="9">
    <source>
        <dbReference type="EMBL" id="MFD1249100.1"/>
    </source>
</evidence>
<dbReference type="InterPro" id="IPR013249">
    <property type="entry name" value="RNA_pol_sigma70_r4_t2"/>
</dbReference>
<dbReference type="PANTHER" id="PTHR43133">
    <property type="entry name" value="RNA POLYMERASE ECF-TYPE SIGMA FACTO"/>
    <property type="match status" value="1"/>
</dbReference>
<dbReference type="InterPro" id="IPR007627">
    <property type="entry name" value="RNA_pol_sigma70_r2"/>
</dbReference>
<evidence type="ECO:0000256" key="3">
    <source>
        <dbReference type="ARBA" id="ARBA00023082"/>
    </source>
</evidence>
<proteinExistence type="inferred from homology"/>
<evidence type="ECO:0000256" key="2">
    <source>
        <dbReference type="ARBA" id="ARBA00023015"/>
    </source>
</evidence>
<protein>
    <submittedName>
        <fullName evidence="9">RNA polymerase sigma factor</fullName>
    </submittedName>
</protein>
<keyword evidence="5" id="KW-0804">Transcription</keyword>
<comment type="caution">
    <text evidence="9">The sequence shown here is derived from an EMBL/GenBank/DDBJ whole genome shotgun (WGS) entry which is preliminary data.</text>
</comment>
<feature type="domain" description="RNA polymerase sigma-70 region 2" evidence="7">
    <location>
        <begin position="21"/>
        <end position="88"/>
    </location>
</feature>
<dbReference type="InterPro" id="IPR013325">
    <property type="entry name" value="RNA_pol_sigma_r2"/>
</dbReference>
<dbReference type="InterPro" id="IPR036388">
    <property type="entry name" value="WH-like_DNA-bd_sf"/>
</dbReference>
<dbReference type="Pfam" id="PF08281">
    <property type="entry name" value="Sigma70_r4_2"/>
    <property type="match status" value="1"/>
</dbReference>
<keyword evidence="3" id="KW-0731">Sigma factor</keyword>
<name>A0ABW3W1V9_9ACTN</name>
<accession>A0ABW3W1V9</accession>
<feature type="region of interest" description="Disordered" evidence="6">
    <location>
        <begin position="87"/>
        <end position="112"/>
    </location>
</feature>
<evidence type="ECO:0000313" key="10">
    <source>
        <dbReference type="Proteomes" id="UP001597229"/>
    </source>
</evidence>
<dbReference type="InterPro" id="IPR013324">
    <property type="entry name" value="RNA_pol_sigma_r3/r4-like"/>
</dbReference>
<dbReference type="Pfam" id="PF04542">
    <property type="entry name" value="Sigma70_r2"/>
    <property type="match status" value="1"/>
</dbReference>
<evidence type="ECO:0000259" key="7">
    <source>
        <dbReference type="Pfam" id="PF04542"/>
    </source>
</evidence>
<comment type="similarity">
    <text evidence="1">Belongs to the sigma-70 factor family. ECF subfamily.</text>
</comment>
<evidence type="ECO:0000259" key="8">
    <source>
        <dbReference type="Pfam" id="PF08281"/>
    </source>
</evidence>
<sequence>MSDDLIRRARDGDPEAWRELYESLTGRLLVWLRARPSGDVAYDPDDLVSETWLVAARSVADFQGDRDAFAGWLFGIARNHARAARRRTLRRATEPSTDEAHADSSDLSPGPDDHVVAHDRVRRLLASVPTREGEVLACTEVAGLSTRQTADALGISAAAVRVARHRGLTRLRGMTEPVGVTTAR</sequence>
<feature type="domain" description="RNA polymerase sigma factor 70 region 4 type 2" evidence="8">
    <location>
        <begin position="119"/>
        <end position="171"/>
    </location>
</feature>
<organism evidence="9 10">
    <name type="scientific">Nocardioides ginsengisoli</name>
    <dbReference type="NCBI Taxonomy" id="363868"/>
    <lineage>
        <taxon>Bacteria</taxon>
        <taxon>Bacillati</taxon>
        <taxon>Actinomycetota</taxon>
        <taxon>Actinomycetes</taxon>
        <taxon>Propionibacteriales</taxon>
        <taxon>Nocardioidaceae</taxon>
        <taxon>Nocardioides</taxon>
    </lineage>
</organism>
<dbReference type="NCBIfam" id="TIGR02937">
    <property type="entry name" value="sigma70-ECF"/>
    <property type="match status" value="1"/>
</dbReference>
<keyword evidence="2" id="KW-0805">Transcription regulation</keyword>